<proteinExistence type="predicted"/>
<sequence>MEKKVAQPETPDWYSLLDEAIKEPGQLAAAHKFFHKYSLVNRWLASSQLRHMGLPLTPINTYGTRDKESGEGKSGWLALKRQVKKGETASIALIMPVPVKRTVEKEDGTEERVVAFNRFILRKQWFHMGQTEGDEVVVEASAGDWLMSSALDFLEVTEVPFTFTSVTDTRLGFAEGRTIAVSPLETNPTYGRIRQLARVVLGHTAETLGKNVPEDAAMQQVEAETTAYLVGATLGFSGLETTRAELQAALEGKRIPDKLAQHAFAAADRILNAGLC</sequence>
<evidence type="ECO:0000313" key="2">
    <source>
        <dbReference type="Proteomes" id="UP000245081"/>
    </source>
</evidence>
<dbReference type="EMBL" id="BDOQ01000007">
    <property type="protein sequence ID" value="GBG14258.1"/>
    <property type="molecule type" value="Genomic_DNA"/>
</dbReference>
<evidence type="ECO:0000313" key="1">
    <source>
        <dbReference type="EMBL" id="GBG14258.1"/>
    </source>
</evidence>
<keyword evidence="1" id="KW-0282">Flagellum</keyword>
<dbReference type="RefSeq" id="WP_109015462.1">
    <property type="nucleotide sequence ID" value="NZ_BDOQ01000007.1"/>
</dbReference>
<dbReference type="OrthoDB" id="7605626at2"/>
<protein>
    <submittedName>
        <fullName evidence="1">Flagellar hook protein FlgE</fullName>
    </submittedName>
</protein>
<comment type="caution">
    <text evidence="1">The sequence shown here is derived from an EMBL/GenBank/DDBJ whole genome shotgun (WGS) entry which is preliminary data.</text>
</comment>
<accession>A0A2R5F9P0</accession>
<gene>
    <name evidence="1" type="ORF">NMK_1823</name>
</gene>
<organism evidence="1 2">
    <name type="scientific">Novimethylophilus kurashikiensis</name>
    <dbReference type="NCBI Taxonomy" id="1825523"/>
    <lineage>
        <taxon>Bacteria</taxon>
        <taxon>Pseudomonadati</taxon>
        <taxon>Pseudomonadota</taxon>
        <taxon>Betaproteobacteria</taxon>
        <taxon>Nitrosomonadales</taxon>
        <taxon>Methylophilaceae</taxon>
        <taxon>Novimethylophilus</taxon>
    </lineage>
</organism>
<dbReference type="AlphaFoldDB" id="A0A2R5F9P0"/>
<keyword evidence="2" id="KW-1185">Reference proteome</keyword>
<keyword evidence="1" id="KW-0966">Cell projection</keyword>
<keyword evidence="1" id="KW-0969">Cilium</keyword>
<name>A0A2R5F9P0_9PROT</name>
<reference evidence="1 2" key="1">
    <citation type="journal article" date="2018" name="Environ. Microbiol.">
        <title>Isolation and genomic characterization of Novimethylophilus kurashikiensis gen. nov. sp. nov., a new lanthanide-dependent methylotrophic species of Methylophilaceae.</title>
        <authorList>
            <person name="Lv H."/>
            <person name="Sahin N."/>
            <person name="Tani A."/>
        </authorList>
    </citation>
    <scope>NUCLEOTIDE SEQUENCE [LARGE SCALE GENOMIC DNA]</scope>
    <source>
        <strain evidence="1 2">La2-4</strain>
    </source>
</reference>
<dbReference type="Proteomes" id="UP000245081">
    <property type="component" value="Unassembled WGS sequence"/>
</dbReference>